<proteinExistence type="predicted"/>
<dbReference type="KEGG" id="msm:MSMEG_5974"/>
<dbReference type="AlphaFoldDB" id="A0R4W2"/>
<keyword evidence="3" id="KW-1185">Reference proteome</keyword>
<reference evidence="2 3" key="1">
    <citation type="submission" date="2006-10" db="EMBL/GenBank/DDBJ databases">
        <authorList>
            <person name="Fleischmann R.D."/>
            <person name="Dodson R.J."/>
            <person name="Haft D.H."/>
            <person name="Merkel J.S."/>
            <person name="Nelson W.C."/>
            <person name="Fraser C.M."/>
        </authorList>
    </citation>
    <scope>NUCLEOTIDE SEQUENCE [LARGE SCALE GENOMIC DNA]</scope>
    <source>
        <strain evidence="3">ATCC 700084 / mc(2)155</strain>
    </source>
</reference>
<name>A0R4W2_MYCS2</name>
<organism evidence="2 3">
    <name type="scientific">Mycolicibacterium smegmatis (strain ATCC 700084 / mc(2)155)</name>
    <name type="common">Mycobacterium smegmatis</name>
    <dbReference type="NCBI Taxonomy" id="246196"/>
    <lineage>
        <taxon>Bacteria</taxon>
        <taxon>Bacillati</taxon>
        <taxon>Actinomycetota</taxon>
        <taxon>Actinomycetes</taxon>
        <taxon>Mycobacteriales</taxon>
        <taxon>Mycobacteriaceae</taxon>
        <taxon>Mycolicibacterium</taxon>
    </lineage>
</organism>
<feature type="region of interest" description="Disordered" evidence="1">
    <location>
        <begin position="1"/>
        <end position="25"/>
    </location>
</feature>
<evidence type="ECO:0000256" key="1">
    <source>
        <dbReference type="SAM" id="MobiDB-lite"/>
    </source>
</evidence>
<sequence length="52" mass="5590">MGTSGKNHAIGHAVSRSTACSGSRRQKGIIAHQSLALRNTLNSDHLPRCVFF</sequence>
<evidence type="ECO:0000313" key="3">
    <source>
        <dbReference type="Proteomes" id="UP000000757"/>
    </source>
</evidence>
<dbReference type="Proteomes" id="UP000000757">
    <property type="component" value="Chromosome"/>
</dbReference>
<evidence type="ECO:0000313" key="2">
    <source>
        <dbReference type="EMBL" id="ABK75539.1"/>
    </source>
</evidence>
<protein>
    <submittedName>
        <fullName evidence="2">Uncharacterized protein</fullName>
    </submittedName>
</protein>
<accession>A0R4W2</accession>
<dbReference type="EMBL" id="CP000480">
    <property type="protein sequence ID" value="ABK75539.1"/>
    <property type="molecule type" value="Genomic_DNA"/>
</dbReference>
<gene>
    <name evidence="2" type="ordered locus">MSMEG_5974</name>
</gene>